<dbReference type="InterPro" id="IPR020471">
    <property type="entry name" value="AKR"/>
</dbReference>
<dbReference type="PIRSF" id="PIRSF000097">
    <property type="entry name" value="AKR"/>
    <property type="match status" value="1"/>
</dbReference>
<evidence type="ECO:0000256" key="2">
    <source>
        <dbReference type="ARBA" id="ARBA00022857"/>
    </source>
</evidence>
<feature type="binding site" evidence="5">
    <location>
        <position position="116"/>
    </location>
    <ligand>
        <name>substrate</name>
    </ligand>
</feature>
<evidence type="ECO:0000256" key="4">
    <source>
        <dbReference type="PIRSR" id="PIRSR000097-1"/>
    </source>
</evidence>
<dbReference type="InterPro" id="IPR023210">
    <property type="entry name" value="NADP_OxRdtase_dom"/>
</dbReference>
<evidence type="ECO:0000259" key="7">
    <source>
        <dbReference type="Pfam" id="PF00248"/>
    </source>
</evidence>
<feature type="domain" description="NADP-dependent oxidoreductase" evidence="7">
    <location>
        <begin position="22"/>
        <end position="275"/>
    </location>
</feature>
<dbReference type="Gene3D" id="3.20.20.100">
    <property type="entry name" value="NADP-dependent oxidoreductase domain"/>
    <property type="match status" value="1"/>
</dbReference>
<feature type="active site" description="Proton donor" evidence="4">
    <location>
        <position position="53"/>
    </location>
</feature>
<dbReference type="EnsemblMetazoa" id="XM_008207107">
    <property type="protein sequence ID" value="XP_008205329"/>
    <property type="gene ID" value="LOC100121124"/>
</dbReference>
<dbReference type="PANTHER" id="PTHR43827">
    <property type="entry name" value="2,5-DIKETO-D-GLUCONIC ACID REDUCTASE"/>
    <property type="match status" value="1"/>
</dbReference>
<dbReference type="SMR" id="A0A7M7H2X1"/>
<evidence type="ECO:0000256" key="1">
    <source>
        <dbReference type="ARBA" id="ARBA00007905"/>
    </source>
</evidence>
<dbReference type="InterPro" id="IPR036812">
    <property type="entry name" value="NAD(P)_OxRdtase_dom_sf"/>
</dbReference>
<sequence length="292" mass="32884">MSVAKNCVHLLSGYDMPLVGIGTYKVRGREVIKRVIDESFAVGFRSIDTAVVYRNEEDIGLALKELLPKYNLKREDIFITSKLSPSDNGDPDKIRKSVEDSLKALDTSYLDLYLIHWPGASRILENSPDNPKLRVTTWATLVELQQKGLLRSIGVSNYTVGHLEHLLEHCSGVKPDVNQVECHPHFRQDELIEFCTKQGIHVQAYSSLGTSDTTNLLEDPVVKKIASELNVSPARVLLKWALQRGLGIIPKAIKSDHIKDNIKLDFEISKDQMTLLLSLPQQKYSWNPDNVN</sequence>
<dbReference type="PROSITE" id="PS00798">
    <property type="entry name" value="ALDOKETO_REDUCTASE_1"/>
    <property type="match status" value="1"/>
</dbReference>
<dbReference type="Pfam" id="PF00248">
    <property type="entry name" value="Aldo_ket_red"/>
    <property type="match status" value="1"/>
</dbReference>
<keyword evidence="3" id="KW-0560">Oxidoreductase</keyword>
<comment type="similarity">
    <text evidence="1">Belongs to the aldo/keto reductase family.</text>
</comment>
<dbReference type="SUPFAM" id="SSF51430">
    <property type="entry name" value="NAD(P)-linked oxidoreductase"/>
    <property type="match status" value="1"/>
</dbReference>
<dbReference type="FunFam" id="3.20.20.100:FF:000002">
    <property type="entry name" value="2,5-diketo-D-gluconic acid reductase A"/>
    <property type="match status" value="1"/>
</dbReference>
<dbReference type="InterPro" id="IPR018170">
    <property type="entry name" value="Aldo/ket_reductase_CS"/>
</dbReference>
<gene>
    <name evidence="8" type="primary">100121124</name>
</gene>
<organism evidence="8 9">
    <name type="scientific">Nasonia vitripennis</name>
    <name type="common">Parasitic wasp</name>
    <dbReference type="NCBI Taxonomy" id="7425"/>
    <lineage>
        <taxon>Eukaryota</taxon>
        <taxon>Metazoa</taxon>
        <taxon>Ecdysozoa</taxon>
        <taxon>Arthropoda</taxon>
        <taxon>Hexapoda</taxon>
        <taxon>Insecta</taxon>
        <taxon>Pterygota</taxon>
        <taxon>Neoptera</taxon>
        <taxon>Endopterygota</taxon>
        <taxon>Hymenoptera</taxon>
        <taxon>Apocrita</taxon>
        <taxon>Proctotrupomorpha</taxon>
        <taxon>Chalcidoidea</taxon>
        <taxon>Pteromalidae</taxon>
        <taxon>Pteromalinae</taxon>
        <taxon>Nasonia</taxon>
    </lineage>
</organism>
<evidence type="ECO:0000313" key="8">
    <source>
        <dbReference type="EnsemblMetazoa" id="XP_008205329"/>
    </source>
</evidence>
<dbReference type="AlphaFoldDB" id="A0A7M7H2X1"/>
<keyword evidence="2" id="KW-0521">NADP</keyword>
<name>A0A7M7H2X1_NASVI</name>
<dbReference type="CDD" id="cd19136">
    <property type="entry name" value="AKR_DrGR-like"/>
    <property type="match status" value="1"/>
</dbReference>
<dbReference type="PANTHER" id="PTHR43827:SF3">
    <property type="entry name" value="NADP-DEPENDENT OXIDOREDUCTASE DOMAIN-CONTAINING PROTEIN"/>
    <property type="match status" value="1"/>
</dbReference>
<dbReference type="GO" id="GO:0016616">
    <property type="term" value="F:oxidoreductase activity, acting on the CH-OH group of donors, NAD or NADP as acceptor"/>
    <property type="evidence" value="ECO:0007669"/>
    <property type="project" value="UniProtKB-ARBA"/>
</dbReference>
<evidence type="ECO:0000313" key="9">
    <source>
        <dbReference type="Proteomes" id="UP000002358"/>
    </source>
</evidence>
<dbReference type="OrthoDB" id="416253at2759"/>
<evidence type="ECO:0000256" key="6">
    <source>
        <dbReference type="PIRSR" id="PIRSR000097-3"/>
    </source>
</evidence>
<evidence type="ECO:0000256" key="3">
    <source>
        <dbReference type="ARBA" id="ARBA00023002"/>
    </source>
</evidence>
<reference evidence="8" key="1">
    <citation type="submission" date="2021-01" db="UniProtKB">
        <authorList>
            <consortium name="EnsemblMetazoa"/>
        </authorList>
    </citation>
    <scope>IDENTIFICATION</scope>
</reference>
<dbReference type="PRINTS" id="PR00069">
    <property type="entry name" value="ALDKETRDTASE"/>
</dbReference>
<evidence type="ECO:0000256" key="5">
    <source>
        <dbReference type="PIRSR" id="PIRSR000097-2"/>
    </source>
</evidence>
<keyword evidence="9" id="KW-1185">Reference proteome</keyword>
<protein>
    <recommendedName>
        <fullName evidence="7">NADP-dependent oxidoreductase domain-containing protein</fullName>
    </recommendedName>
</protein>
<dbReference type="Proteomes" id="UP000002358">
    <property type="component" value="Chromosome 3"/>
</dbReference>
<accession>A0A7M7H2X1</accession>
<proteinExistence type="inferred from homology"/>
<feature type="site" description="Lowers pKa of active site Tyr" evidence="6">
    <location>
        <position position="82"/>
    </location>
</feature>